<reference evidence="2" key="1">
    <citation type="journal article" date="2014" name="Int. J. Syst. Evol. Microbiol.">
        <title>Complete genome sequence of Corynebacterium casei LMG S-19264T (=DSM 44701T), isolated from a smear-ripened cheese.</title>
        <authorList>
            <consortium name="US DOE Joint Genome Institute (JGI-PGF)"/>
            <person name="Walter F."/>
            <person name="Albersmeier A."/>
            <person name="Kalinowski J."/>
            <person name="Ruckert C."/>
        </authorList>
    </citation>
    <scope>NUCLEOTIDE SEQUENCE</scope>
    <source>
        <strain evidence="2">KCTC 32296</strain>
    </source>
</reference>
<proteinExistence type="predicted"/>
<dbReference type="EMBL" id="BMZB01000001">
    <property type="protein sequence ID" value="GGZ19664.1"/>
    <property type="molecule type" value="Genomic_DNA"/>
</dbReference>
<reference evidence="2" key="2">
    <citation type="submission" date="2020-09" db="EMBL/GenBank/DDBJ databases">
        <authorList>
            <person name="Sun Q."/>
            <person name="Kim S."/>
        </authorList>
    </citation>
    <scope>NUCLEOTIDE SEQUENCE</scope>
    <source>
        <strain evidence="2">KCTC 32296</strain>
    </source>
</reference>
<dbReference type="InterPro" id="IPR027417">
    <property type="entry name" value="P-loop_NTPase"/>
</dbReference>
<dbReference type="Gene3D" id="3.40.50.300">
    <property type="entry name" value="P-loop containing nucleotide triphosphate hydrolases"/>
    <property type="match status" value="1"/>
</dbReference>
<dbReference type="AlphaFoldDB" id="A0A918PQV0"/>
<gene>
    <name evidence="2" type="ORF">GCM10011273_00160</name>
</gene>
<dbReference type="Proteomes" id="UP000662572">
    <property type="component" value="Unassembled WGS sequence"/>
</dbReference>
<dbReference type="RefSeq" id="WP_189484353.1">
    <property type="nucleotide sequence ID" value="NZ_BMZB01000001.1"/>
</dbReference>
<dbReference type="SUPFAM" id="SSF52540">
    <property type="entry name" value="P-loop containing nucleoside triphosphate hydrolases"/>
    <property type="match status" value="1"/>
</dbReference>
<protein>
    <recommendedName>
        <fullName evidence="1">Schlafen group 3-like DNA/RNA helicase domain-containing protein</fullName>
    </recommendedName>
</protein>
<organism evidence="2 3">
    <name type="scientific">Asticcacaulis endophyticus</name>
    <dbReference type="NCBI Taxonomy" id="1395890"/>
    <lineage>
        <taxon>Bacteria</taxon>
        <taxon>Pseudomonadati</taxon>
        <taxon>Pseudomonadota</taxon>
        <taxon>Alphaproteobacteria</taxon>
        <taxon>Caulobacterales</taxon>
        <taxon>Caulobacteraceae</taxon>
        <taxon>Asticcacaulis</taxon>
    </lineage>
</organism>
<keyword evidence="3" id="KW-1185">Reference proteome</keyword>
<evidence type="ECO:0000313" key="3">
    <source>
        <dbReference type="Proteomes" id="UP000662572"/>
    </source>
</evidence>
<feature type="domain" description="Schlafen group 3-like DNA/RNA helicase" evidence="1">
    <location>
        <begin position="233"/>
        <end position="624"/>
    </location>
</feature>
<name>A0A918PQV0_9CAUL</name>
<comment type="caution">
    <text evidence="2">The sequence shown here is derived from an EMBL/GenBank/DDBJ whole genome shotgun (WGS) entry which is preliminary data.</text>
</comment>
<evidence type="ECO:0000259" key="1">
    <source>
        <dbReference type="Pfam" id="PF09848"/>
    </source>
</evidence>
<evidence type="ECO:0000313" key="2">
    <source>
        <dbReference type="EMBL" id="GGZ19664.1"/>
    </source>
</evidence>
<dbReference type="InterPro" id="IPR018647">
    <property type="entry name" value="SLFN_3-like_DNA/RNA_helicase"/>
</dbReference>
<sequence>MRAYYTADRARFFADTGEHILGALAQGHSFALEMTQREAWRQQITLMRAALSDQPAFTLYFEFAIPRMGKRADCVVLIGDCVFVIEFKVGADSFDRHAIEQVEDYALDLKNFHLGSHDLAIVPVLVPTKALVSDIIQFELPGSHVAKPLCVCPNDLGYVLKMFSATAAAQFDAHIWAATGYRPTPTIIEAARALYARHGVEDITRRAADDINLTTTQDIINRVVETSRAHRQKSICFVTGVPGAGKTLAGLNIATQRSDQGDTHATFLSGNGPLVAVLSEALIRDQQARNKANNTGGAKTHIARNVHAFIQNIHHFRDHYLRSHEAPSDHIVVFDEAQRAWTRAQASKFMQQKRAVADFDMSEPEFLLRVMDRHHDWCTVVCLIGGGQEINTGEAGLSEWMAAIRDHFPHWRVHASAQIIQTDYNLNNDADAFIKTEPVTLHEDLHLSVSMRSFRAETLSDFVAQVLNGDAEAARAAFDKLGHYPIYLTRDIHAAREWLRQTARGSERFGLIASSGALRLKPEGVHIKSEIDPANWFLNDRADVRSSYYLEDVATEFDVQGLELDWAGVCWDADLRHDGYGWQLNKFKGTKWQSVKDRHQRLYLKNTYRVILTRARQGMVIFVPTGDDRDPTRPSGFYDDTFRFLQSCGIPLLN</sequence>
<accession>A0A918PQV0</accession>
<dbReference type="Pfam" id="PF09848">
    <property type="entry name" value="SLFN-g3_helicase"/>
    <property type="match status" value="1"/>
</dbReference>